<protein>
    <submittedName>
        <fullName evidence="1">Uncharacterized protein</fullName>
    </submittedName>
</protein>
<evidence type="ECO:0000313" key="1">
    <source>
        <dbReference type="EMBL" id="QPC43986.1"/>
    </source>
</evidence>
<name>A0A7S8C624_9HYPH</name>
<dbReference type="KEGG" id="kmn:HW532_15585"/>
<accession>A0A7S8C624</accession>
<organism evidence="1 2">
    <name type="scientific">Kaustia mangrovi</name>
    <dbReference type="NCBI Taxonomy" id="2593653"/>
    <lineage>
        <taxon>Bacteria</taxon>
        <taxon>Pseudomonadati</taxon>
        <taxon>Pseudomonadota</taxon>
        <taxon>Alphaproteobacteria</taxon>
        <taxon>Hyphomicrobiales</taxon>
        <taxon>Parvibaculaceae</taxon>
        <taxon>Kaustia</taxon>
    </lineage>
</organism>
<dbReference type="Proteomes" id="UP000593594">
    <property type="component" value="Chromosome"/>
</dbReference>
<gene>
    <name evidence="1" type="ORF">HW532_15585</name>
</gene>
<keyword evidence="2" id="KW-1185">Reference proteome</keyword>
<dbReference type="EMBL" id="CP058214">
    <property type="protein sequence ID" value="QPC43986.1"/>
    <property type="molecule type" value="Genomic_DNA"/>
</dbReference>
<reference evidence="1 2" key="1">
    <citation type="submission" date="2020-06" db="EMBL/GenBank/DDBJ databases">
        <title>Genome sequence of 2 isolates from Red Sea Mangroves.</title>
        <authorList>
            <person name="Sefrji F."/>
            <person name="Michoud G."/>
            <person name="Merlino G."/>
            <person name="Daffonchio D."/>
        </authorList>
    </citation>
    <scope>NUCLEOTIDE SEQUENCE [LARGE SCALE GENOMIC DNA]</scope>
    <source>
        <strain evidence="1 2">R1DC25</strain>
    </source>
</reference>
<evidence type="ECO:0000313" key="2">
    <source>
        <dbReference type="Proteomes" id="UP000593594"/>
    </source>
</evidence>
<dbReference type="AlphaFoldDB" id="A0A7S8C624"/>
<sequence>MTDAKTTDLEGDRFDTMAAEIVDRHPELWEMGVTAARLQNLQDDIAAQIRHTARSTPTYPALVEALEPLAKMGKRYIPPREDGFKSTPDNAVAKVPVKYLRAAYAAVAAAKGGSDGR</sequence>
<dbReference type="RefSeq" id="WP_213161348.1">
    <property type="nucleotide sequence ID" value="NZ_CP058214.1"/>
</dbReference>
<proteinExistence type="predicted"/>